<dbReference type="Gramene" id="XM_028349273.1">
    <property type="protein sequence ID" value="XP_028205074.1"/>
    <property type="gene ID" value="LOC114388663"/>
</dbReference>
<keyword evidence="2" id="KW-1133">Transmembrane helix</keyword>
<organism evidence="3 4">
    <name type="scientific">Glycine soja</name>
    <name type="common">Wild soybean</name>
    <dbReference type="NCBI Taxonomy" id="3848"/>
    <lineage>
        <taxon>Eukaryota</taxon>
        <taxon>Viridiplantae</taxon>
        <taxon>Streptophyta</taxon>
        <taxon>Embryophyta</taxon>
        <taxon>Tracheophyta</taxon>
        <taxon>Spermatophyta</taxon>
        <taxon>Magnoliopsida</taxon>
        <taxon>eudicotyledons</taxon>
        <taxon>Gunneridae</taxon>
        <taxon>Pentapetalae</taxon>
        <taxon>rosids</taxon>
        <taxon>fabids</taxon>
        <taxon>Fabales</taxon>
        <taxon>Fabaceae</taxon>
        <taxon>Papilionoideae</taxon>
        <taxon>50 kb inversion clade</taxon>
        <taxon>NPAAA clade</taxon>
        <taxon>indigoferoid/millettioid clade</taxon>
        <taxon>Phaseoleae</taxon>
        <taxon>Glycine</taxon>
        <taxon>Glycine subgen. Soja</taxon>
    </lineage>
</organism>
<sequence length="387" mass="42401">MPFPWKKNRVPRISQIVADLQSPKRGGSLVVETGFPTSLIDLFVKNRSRFQKHRSKKPPPPPPPKSLSATDPPPPPPPSPATSPPPRVPTFPATPIQQNDTAVSAPDRIAQCSPRSGVNAVVLVAKILMVLVLVASVERLTVGITASAFSLLLLEYAGRRVVVSCSVPESWWFQKVGMKERVERIEFESEELSNKGLSIDEIEDVETTDEVGVSCEIGDVALKVLEPCLCDEDVSECKIRPSRSGRFRSKMVKLVSKKFRGSKKEKKGEVNKHNEGESGSEISSAVGEEKLPILEIEVEEENGDNKSSNSKLDCGITCSYDNEKRVERVGNSGSSMVLVMIIALVGLLLGRFPALVLLMTWCCLMKIVGILWRSQNVPMIKCSVSNS</sequence>
<feature type="region of interest" description="Disordered" evidence="1">
    <location>
        <begin position="259"/>
        <end position="284"/>
    </location>
</feature>
<feature type="transmembrane region" description="Helical" evidence="2">
    <location>
        <begin position="329"/>
        <end position="349"/>
    </location>
</feature>
<proteinExistence type="predicted"/>
<feature type="compositionally biased region" description="Basic residues" evidence="1">
    <location>
        <begin position="48"/>
        <end position="57"/>
    </location>
</feature>
<name>A0A445GT09_GLYSO</name>
<feature type="compositionally biased region" description="Pro residues" evidence="1">
    <location>
        <begin position="58"/>
        <end position="89"/>
    </location>
</feature>
<feature type="compositionally biased region" description="Basic and acidic residues" evidence="1">
    <location>
        <begin position="266"/>
        <end position="276"/>
    </location>
</feature>
<dbReference type="SUPFAM" id="SSF101447">
    <property type="entry name" value="Formin homology 2 domain (FH2 domain)"/>
    <property type="match status" value="1"/>
</dbReference>
<dbReference type="PANTHER" id="PTHR36381:SF1">
    <property type="entry name" value="ETHYLENE-REGULATED TRANSCRIPT 2 (ERT2)"/>
    <property type="match status" value="1"/>
</dbReference>
<evidence type="ECO:0000256" key="1">
    <source>
        <dbReference type="SAM" id="MobiDB-lite"/>
    </source>
</evidence>
<keyword evidence="2" id="KW-0472">Membrane</keyword>
<dbReference type="EMBL" id="QZWG01000015">
    <property type="protein sequence ID" value="RZB64421.1"/>
    <property type="molecule type" value="Genomic_DNA"/>
</dbReference>
<evidence type="ECO:0000313" key="4">
    <source>
        <dbReference type="Proteomes" id="UP000289340"/>
    </source>
</evidence>
<dbReference type="AlphaFoldDB" id="A0A445GT09"/>
<comment type="caution">
    <text evidence="3">The sequence shown here is derived from an EMBL/GenBank/DDBJ whole genome shotgun (WGS) entry which is preliminary data.</text>
</comment>
<gene>
    <name evidence="3" type="ORF">D0Y65_040787</name>
</gene>
<dbReference type="PANTHER" id="PTHR36381">
    <property type="entry name" value="ETHYLENE-REGULATED TRANSCRIPT 2 (ERT2)"/>
    <property type="match status" value="1"/>
</dbReference>
<protein>
    <submittedName>
        <fullName evidence="3">Uncharacterized protein</fullName>
    </submittedName>
</protein>
<dbReference type="Proteomes" id="UP000289340">
    <property type="component" value="Chromosome 15"/>
</dbReference>
<keyword evidence="2" id="KW-0812">Transmembrane</keyword>
<reference evidence="3 4" key="1">
    <citation type="submission" date="2018-09" db="EMBL/GenBank/DDBJ databases">
        <title>A high-quality reference genome of wild soybean provides a powerful tool to mine soybean genomes.</title>
        <authorList>
            <person name="Xie M."/>
            <person name="Chung C.Y.L."/>
            <person name="Li M.-W."/>
            <person name="Wong F.-L."/>
            <person name="Chan T.-F."/>
            <person name="Lam H.-M."/>
        </authorList>
    </citation>
    <scope>NUCLEOTIDE SEQUENCE [LARGE SCALE GENOMIC DNA]</scope>
    <source>
        <strain evidence="4">cv. W05</strain>
        <tissue evidence="3">Hypocotyl of etiolated seedlings</tissue>
    </source>
</reference>
<keyword evidence="4" id="KW-1185">Reference proteome</keyword>
<evidence type="ECO:0000313" key="3">
    <source>
        <dbReference type="EMBL" id="RZB64421.1"/>
    </source>
</evidence>
<evidence type="ECO:0000256" key="2">
    <source>
        <dbReference type="SAM" id="Phobius"/>
    </source>
</evidence>
<feature type="region of interest" description="Disordered" evidence="1">
    <location>
        <begin position="48"/>
        <end position="107"/>
    </location>
</feature>
<accession>A0A445GT09</accession>